<dbReference type="PANTHER" id="PTHR33406:SF6">
    <property type="entry name" value="MEMBRANE PROTEIN YDGH-RELATED"/>
    <property type="match status" value="1"/>
</dbReference>
<accession>A0A1X0DMX9</accession>
<dbReference type="FunFam" id="1.20.1640.10:FF:000018">
    <property type="entry name" value="Transmembrane transport protein MmpL10"/>
    <property type="match status" value="1"/>
</dbReference>
<keyword evidence="5 8" id="KW-1133">Transmembrane helix</keyword>
<feature type="compositionally biased region" description="Basic and acidic residues" evidence="7">
    <location>
        <begin position="959"/>
        <end position="968"/>
    </location>
</feature>
<dbReference type="STRING" id="444597.BST26_00885"/>
<dbReference type="GO" id="GO:0005886">
    <property type="term" value="C:plasma membrane"/>
    <property type="evidence" value="ECO:0007669"/>
    <property type="project" value="UniProtKB-SubCell"/>
</dbReference>
<dbReference type="FunFam" id="1.20.1640.10:FF:000020">
    <property type="entry name" value="Transmembrane transport protein MmpL10"/>
    <property type="match status" value="1"/>
</dbReference>
<feature type="transmembrane region" description="Helical" evidence="8">
    <location>
        <begin position="775"/>
        <end position="793"/>
    </location>
</feature>
<dbReference type="PROSITE" id="PS50156">
    <property type="entry name" value="SSD"/>
    <property type="match status" value="1"/>
</dbReference>
<dbReference type="InterPro" id="IPR004869">
    <property type="entry name" value="MMPL_dom"/>
</dbReference>
<feature type="transmembrane region" description="Helical" evidence="8">
    <location>
        <begin position="909"/>
        <end position="937"/>
    </location>
</feature>
<feature type="transmembrane region" description="Helical" evidence="8">
    <location>
        <begin position="876"/>
        <end position="897"/>
    </location>
</feature>
<feature type="transmembrane region" description="Helical" evidence="8">
    <location>
        <begin position="264"/>
        <end position="284"/>
    </location>
</feature>
<sequence>MTTPYDAPTEAISTVPPEKHTGIAKWIRTMSVPIIIGWILIIVGLNVAAPQLEVVGAMQSVSLSPDKAPSTIAMKEVGLVFQEFKSNSSVMIVLEGDHELDAAAHQYYDQMIAKLRADTGHVEHVQDFWSDPLTAAGSQSPDGKAAYVQVYTAGNQGEALANESVEAVQQIVNDIPAPEGVHAYVTGPAALSADQHVAGDRSMALIEALTFTVIIVMLLLVYRSIVTVILSLLLVVLSLTAARGVVAFLGYHDVIGLSTFATNLLVTLAIAASTDYAIFLIGRYQEARTRGMSKEDAYYDMFHGTGHVIVGSGLTIAGATLCLHFTNLPYFKSLGIPLCVGMVVVVFCALTLGSAIITVATKFGNVLEPKRAMRTRGWRKVGAAVVRWPGPILVATIALSLIGLLALPGYRTNYNDRNYLPADLPANAGYSAADRHFSQARMNPELLLIESDHDLRNSSDFLVIDKVAKSLFRVPGVGRVQAITRPQGTPIEHTSIPFQISMNGVSQKMNEKYQQDMMANMLKQANDMQTTIDTMTKMQSITEQMAAVTHSMVVKMKNMTMDVADMRDHISDFDDFFRPLRNYLYWEPHCFNIPVCWSIRSIFDTLDGVDTMTDDIQQIIPDMERLDALMPQMVALMPSMISTMTRMKSYMLTMYQTQKGMQDQMSAMQENSTAMGKAFDESKNDDSFYLPPETFDNPDFKRGVKMFLSPDGHAVRFIISHDGDPMTPEGIAKIASIKQAAREAIKGTPLEGSKIYLGGTAATFHDLQAGANYDLIIAGIAALGLIFIIMLIITRSIVAAAVIVGTVVLSLGASFGLSVLIWQHIIGLELHWMVLAMAVIILLAVGADYNLLLVARFKEEIHAGLNTGIIRAMGGTGSVVTSAGLVFAFTMASMAVSELHVIGQVGTTIGLGLLFDTLVIRSFMTPSIAALLGKWFWWPQRVRQRPLPSPWPEPPAAAEPERDPVPSA</sequence>
<dbReference type="InterPro" id="IPR004707">
    <property type="entry name" value="MmpL_fam"/>
</dbReference>
<dbReference type="RefSeq" id="WP_083028936.1">
    <property type="nucleotide sequence ID" value="NZ_AP022618.1"/>
</dbReference>
<dbReference type="Pfam" id="PF03176">
    <property type="entry name" value="MMPL"/>
    <property type="match status" value="2"/>
</dbReference>
<feature type="region of interest" description="Disordered" evidence="7">
    <location>
        <begin position="945"/>
        <end position="968"/>
    </location>
</feature>
<comment type="similarity">
    <text evidence="2">Belongs to the resistance-nodulation-cell division (RND) (TC 2.A.6) family. MmpL subfamily.</text>
</comment>
<feature type="transmembrane region" description="Helical" evidence="8">
    <location>
        <begin position="381"/>
        <end position="407"/>
    </location>
</feature>
<dbReference type="PANTHER" id="PTHR33406">
    <property type="entry name" value="MEMBRANE PROTEIN MJ1562-RELATED"/>
    <property type="match status" value="1"/>
</dbReference>
<dbReference type="OrthoDB" id="4656631at2"/>
<proteinExistence type="inferred from homology"/>
<feature type="transmembrane region" description="Helical" evidence="8">
    <location>
        <begin position="800"/>
        <end position="826"/>
    </location>
</feature>
<feature type="transmembrane region" description="Helical" evidence="8">
    <location>
        <begin position="29"/>
        <end position="49"/>
    </location>
</feature>
<gene>
    <name evidence="9" type="ORF">BST26_00885</name>
</gene>
<dbReference type="EMBL" id="MVHS01000002">
    <property type="protein sequence ID" value="ORA73764.1"/>
    <property type="molecule type" value="Genomic_DNA"/>
</dbReference>
<keyword evidence="3" id="KW-1003">Cell membrane</keyword>
<feature type="transmembrane region" description="Helical" evidence="8">
    <location>
        <begin position="305"/>
        <end position="328"/>
    </location>
</feature>
<dbReference type="Proteomes" id="UP000192801">
    <property type="component" value="Unassembled WGS sequence"/>
</dbReference>
<dbReference type="NCBIfam" id="TIGR00833">
    <property type="entry name" value="actII"/>
    <property type="match status" value="1"/>
</dbReference>
<evidence type="ECO:0000256" key="8">
    <source>
        <dbReference type="SAM" id="Phobius"/>
    </source>
</evidence>
<keyword evidence="6 8" id="KW-0472">Membrane</keyword>
<protein>
    <submittedName>
        <fullName evidence="9">Uncharacterized protein</fullName>
    </submittedName>
</protein>
<evidence type="ECO:0000256" key="3">
    <source>
        <dbReference type="ARBA" id="ARBA00022475"/>
    </source>
</evidence>
<comment type="subcellular location">
    <subcellularLocation>
        <location evidence="1">Cell membrane</location>
        <topology evidence="1">Multi-pass membrane protein</topology>
    </subcellularLocation>
</comment>
<dbReference type="AlphaFoldDB" id="A0A1X0DMX9"/>
<evidence type="ECO:0000313" key="10">
    <source>
        <dbReference type="Proteomes" id="UP000192801"/>
    </source>
</evidence>
<evidence type="ECO:0000256" key="6">
    <source>
        <dbReference type="ARBA" id="ARBA00023136"/>
    </source>
</evidence>
<evidence type="ECO:0000256" key="7">
    <source>
        <dbReference type="SAM" id="MobiDB-lite"/>
    </source>
</evidence>
<dbReference type="SUPFAM" id="SSF82866">
    <property type="entry name" value="Multidrug efflux transporter AcrB transmembrane domain"/>
    <property type="match status" value="2"/>
</dbReference>
<organism evidence="9 10">
    <name type="scientific">Mycolicibacterium insubricum</name>
    <dbReference type="NCBI Taxonomy" id="444597"/>
    <lineage>
        <taxon>Bacteria</taxon>
        <taxon>Bacillati</taxon>
        <taxon>Actinomycetota</taxon>
        <taxon>Actinomycetes</taxon>
        <taxon>Mycobacteriales</taxon>
        <taxon>Mycobacteriaceae</taxon>
        <taxon>Mycolicibacterium</taxon>
    </lineage>
</organism>
<name>A0A1X0DMX9_9MYCO</name>
<reference evidence="9 10" key="1">
    <citation type="submission" date="2016-12" db="EMBL/GenBank/DDBJ databases">
        <title>The new phylogeny of genus Mycobacterium.</title>
        <authorList>
            <person name="Tortoli E."/>
            <person name="Trovato A."/>
            <person name="Cirillo D.M."/>
        </authorList>
    </citation>
    <scope>NUCLEOTIDE SEQUENCE [LARGE SCALE GENOMIC DNA]</scope>
    <source>
        <strain evidence="9 10">DSM 45130</strain>
    </source>
</reference>
<evidence type="ECO:0000256" key="4">
    <source>
        <dbReference type="ARBA" id="ARBA00022692"/>
    </source>
</evidence>
<feature type="transmembrane region" description="Helical" evidence="8">
    <location>
        <begin position="203"/>
        <end position="222"/>
    </location>
</feature>
<feature type="transmembrane region" description="Helical" evidence="8">
    <location>
        <begin position="334"/>
        <end position="360"/>
    </location>
</feature>
<dbReference type="InterPro" id="IPR050545">
    <property type="entry name" value="Mycobact_MmpL"/>
</dbReference>
<feature type="compositionally biased region" description="Pro residues" evidence="7">
    <location>
        <begin position="947"/>
        <end position="957"/>
    </location>
</feature>
<feature type="transmembrane region" description="Helical" evidence="8">
    <location>
        <begin position="229"/>
        <end position="252"/>
    </location>
</feature>
<dbReference type="Gene3D" id="1.20.1640.10">
    <property type="entry name" value="Multidrug efflux transporter AcrB transmembrane domain"/>
    <property type="match status" value="2"/>
</dbReference>
<evidence type="ECO:0000256" key="1">
    <source>
        <dbReference type="ARBA" id="ARBA00004651"/>
    </source>
</evidence>
<feature type="transmembrane region" description="Helical" evidence="8">
    <location>
        <begin position="832"/>
        <end position="855"/>
    </location>
</feature>
<dbReference type="InterPro" id="IPR000731">
    <property type="entry name" value="SSD"/>
</dbReference>
<keyword evidence="4 8" id="KW-0812">Transmembrane</keyword>
<evidence type="ECO:0000256" key="2">
    <source>
        <dbReference type="ARBA" id="ARBA00010157"/>
    </source>
</evidence>
<evidence type="ECO:0000313" key="9">
    <source>
        <dbReference type="EMBL" id="ORA73764.1"/>
    </source>
</evidence>
<keyword evidence="10" id="KW-1185">Reference proteome</keyword>
<evidence type="ECO:0000256" key="5">
    <source>
        <dbReference type="ARBA" id="ARBA00022989"/>
    </source>
</evidence>
<comment type="caution">
    <text evidence="9">The sequence shown here is derived from an EMBL/GenBank/DDBJ whole genome shotgun (WGS) entry which is preliminary data.</text>
</comment>